<evidence type="ECO:0000313" key="1">
    <source>
        <dbReference type="EMBL" id="GAA0361086.1"/>
    </source>
</evidence>
<gene>
    <name evidence="1" type="ORF">GCM10010151_58710</name>
</gene>
<accession>A0ABN0XDA1</accession>
<comment type="caution">
    <text evidence="1">The sequence shown here is derived from an EMBL/GenBank/DDBJ whole genome shotgun (WGS) entry which is preliminary data.</text>
</comment>
<sequence>MPTDDHKCDSVCTGDIPPAEAGPIAKTLAAMRAAGIPIDEELWQAHAAACSQCHAGCTDSP</sequence>
<evidence type="ECO:0000313" key="2">
    <source>
        <dbReference type="Proteomes" id="UP001501822"/>
    </source>
</evidence>
<protein>
    <submittedName>
        <fullName evidence="1">Uncharacterized protein</fullName>
    </submittedName>
</protein>
<name>A0ABN0XDA1_9ACTN</name>
<organism evidence="1 2">
    <name type="scientific">Actinoallomurus spadix</name>
    <dbReference type="NCBI Taxonomy" id="79912"/>
    <lineage>
        <taxon>Bacteria</taxon>
        <taxon>Bacillati</taxon>
        <taxon>Actinomycetota</taxon>
        <taxon>Actinomycetes</taxon>
        <taxon>Streptosporangiales</taxon>
        <taxon>Thermomonosporaceae</taxon>
        <taxon>Actinoallomurus</taxon>
    </lineage>
</organism>
<dbReference type="RefSeq" id="WP_252805908.1">
    <property type="nucleotide sequence ID" value="NZ_BAAABM010000054.1"/>
</dbReference>
<dbReference type="Proteomes" id="UP001501822">
    <property type="component" value="Unassembled WGS sequence"/>
</dbReference>
<proteinExistence type="predicted"/>
<reference evidence="1 2" key="1">
    <citation type="journal article" date="2019" name="Int. J. Syst. Evol. Microbiol.">
        <title>The Global Catalogue of Microorganisms (GCM) 10K type strain sequencing project: providing services to taxonomists for standard genome sequencing and annotation.</title>
        <authorList>
            <consortium name="The Broad Institute Genomics Platform"/>
            <consortium name="The Broad Institute Genome Sequencing Center for Infectious Disease"/>
            <person name="Wu L."/>
            <person name="Ma J."/>
        </authorList>
    </citation>
    <scope>NUCLEOTIDE SEQUENCE [LARGE SCALE GENOMIC DNA]</scope>
    <source>
        <strain evidence="1 2">JCM 3146</strain>
    </source>
</reference>
<keyword evidence="2" id="KW-1185">Reference proteome</keyword>
<dbReference type="EMBL" id="BAAABM010000054">
    <property type="protein sequence ID" value="GAA0361086.1"/>
    <property type="molecule type" value="Genomic_DNA"/>
</dbReference>